<protein>
    <submittedName>
        <fullName evidence="4">NAD(P)-binding protein</fullName>
    </submittedName>
</protein>
<accession>A0A6A5VXD0</accession>
<dbReference type="Pfam" id="PF00106">
    <property type="entry name" value="adh_short"/>
    <property type="match status" value="1"/>
</dbReference>
<evidence type="ECO:0000256" key="3">
    <source>
        <dbReference type="ARBA" id="ARBA00023002"/>
    </source>
</evidence>
<dbReference type="EMBL" id="ML977709">
    <property type="protein sequence ID" value="KAF1993358.1"/>
    <property type="molecule type" value="Genomic_DNA"/>
</dbReference>
<dbReference type="PANTHER" id="PTHR43544:SF7">
    <property type="entry name" value="NADB-LER2"/>
    <property type="match status" value="1"/>
</dbReference>
<dbReference type="PANTHER" id="PTHR43544">
    <property type="entry name" value="SHORT-CHAIN DEHYDROGENASE/REDUCTASE"/>
    <property type="match status" value="1"/>
</dbReference>
<dbReference type="GO" id="GO:0005737">
    <property type="term" value="C:cytoplasm"/>
    <property type="evidence" value="ECO:0007669"/>
    <property type="project" value="TreeGrafter"/>
</dbReference>
<keyword evidence="3" id="KW-0560">Oxidoreductase</keyword>
<dbReference type="Gene3D" id="3.40.50.720">
    <property type="entry name" value="NAD(P)-binding Rossmann-like Domain"/>
    <property type="match status" value="1"/>
</dbReference>
<evidence type="ECO:0000256" key="2">
    <source>
        <dbReference type="ARBA" id="ARBA00022857"/>
    </source>
</evidence>
<keyword evidence="5" id="KW-1185">Reference proteome</keyword>
<organism evidence="4 5">
    <name type="scientific">Amniculicola lignicola CBS 123094</name>
    <dbReference type="NCBI Taxonomy" id="1392246"/>
    <lineage>
        <taxon>Eukaryota</taxon>
        <taxon>Fungi</taxon>
        <taxon>Dikarya</taxon>
        <taxon>Ascomycota</taxon>
        <taxon>Pezizomycotina</taxon>
        <taxon>Dothideomycetes</taxon>
        <taxon>Pleosporomycetidae</taxon>
        <taxon>Pleosporales</taxon>
        <taxon>Amniculicolaceae</taxon>
        <taxon>Amniculicola</taxon>
    </lineage>
</organism>
<dbReference type="OrthoDB" id="9876299at2759"/>
<dbReference type="InterPro" id="IPR051468">
    <property type="entry name" value="Fungal_SecMetab_SDRs"/>
</dbReference>
<proteinExistence type="inferred from homology"/>
<evidence type="ECO:0000313" key="4">
    <source>
        <dbReference type="EMBL" id="KAF1993358.1"/>
    </source>
</evidence>
<keyword evidence="2" id="KW-0521">NADP</keyword>
<sequence length="256" mass="27653">MENITQKSTVVLVTGATQGIGRGLVEHYVQRPDTIVIAGVRTPRSDQAESLMRLPRGKGSKLIMTKIDAISDTDVLQAMGDLDQHHNIHHLDIVIANAGIFTPTAHQKIGNMNLSDLQSHIDVNAYGVVRLFQGAWPLLSKSSNPIFLLNSAGAGTLGGMKTFAHFPLNSYAASKVLANFVVMRLHFEYPDLIAFAVHPGSVVTENRTQAAKMLGVEAEGLSVNECVSGMTRILDRANLATTSGTFVNIDNTPIPW</sequence>
<dbReference type="Proteomes" id="UP000799779">
    <property type="component" value="Unassembled WGS sequence"/>
</dbReference>
<comment type="similarity">
    <text evidence="1">Belongs to the short-chain dehydrogenases/reductases (SDR) family.</text>
</comment>
<gene>
    <name evidence="4" type="ORF">P154DRAFT_527808</name>
</gene>
<name>A0A6A5VXD0_9PLEO</name>
<dbReference type="AlphaFoldDB" id="A0A6A5VXD0"/>
<evidence type="ECO:0000256" key="1">
    <source>
        <dbReference type="ARBA" id="ARBA00006484"/>
    </source>
</evidence>
<dbReference type="InterPro" id="IPR002347">
    <property type="entry name" value="SDR_fam"/>
</dbReference>
<dbReference type="PRINTS" id="PR00081">
    <property type="entry name" value="GDHRDH"/>
</dbReference>
<dbReference type="SUPFAM" id="SSF51735">
    <property type="entry name" value="NAD(P)-binding Rossmann-fold domains"/>
    <property type="match status" value="1"/>
</dbReference>
<dbReference type="GO" id="GO:0016491">
    <property type="term" value="F:oxidoreductase activity"/>
    <property type="evidence" value="ECO:0007669"/>
    <property type="project" value="UniProtKB-KW"/>
</dbReference>
<evidence type="ECO:0000313" key="5">
    <source>
        <dbReference type="Proteomes" id="UP000799779"/>
    </source>
</evidence>
<reference evidence="4" key="1">
    <citation type="journal article" date="2020" name="Stud. Mycol.">
        <title>101 Dothideomycetes genomes: a test case for predicting lifestyles and emergence of pathogens.</title>
        <authorList>
            <person name="Haridas S."/>
            <person name="Albert R."/>
            <person name="Binder M."/>
            <person name="Bloem J."/>
            <person name="Labutti K."/>
            <person name="Salamov A."/>
            <person name="Andreopoulos B."/>
            <person name="Baker S."/>
            <person name="Barry K."/>
            <person name="Bills G."/>
            <person name="Bluhm B."/>
            <person name="Cannon C."/>
            <person name="Castanera R."/>
            <person name="Culley D."/>
            <person name="Daum C."/>
            <person name="Ezra D."/>
            <person name="Gonzalez J."/>
            <person name="Henrissat B."/>
            <person name="Kuo A."/>
            <person name="Liang C."/>
            <person name="Lipzen A."/>
            <person name="Lutzoni F."/>
            <person name="Magnuson J."/>
            <person name="Mondo S."/>
            <person name="Nolan M."/>
            <person name="Ohm R."/>
            <person name="Pangilinan J."/>
            <person name="Park H.-J."/>
            <person name="Ramirez L."/>
            <person name="Alfaro M."/>
            <person name="Sun H."/>
            <person name="Tritt A."/>
            <person name="Yoshinaga Y."/>
            <person name="Zwiers L.-H."/>
            <person name="Turgeon B."/>
            <person name="Goodwin S."/>
            <person name="Spatafora J."/>
            <person name="Crous P."/>
            <person name="Grigoriev I."/>
        </authorList>
    </citation>
    <scope>NUCLEOTIDE SEQUENCE</scope>
    <source>
        <strain evidence="4">CBS 123094</strain>
    </source>
</reference>
<dbReference type="InterPro" id="IPR036291">
    <property type="entry name" value="NAD(P)-bd_dom_sf"/>
</dbReference>